<dbReference type="PANTHER" id="PTHR21366">
    <property type="entry name" value="GLYOXALASE FAMILY PROTEIN"/>
    <property type="match status" value="1"/>
</dbReference>
<proteinExistence type="predicted"/>
<sequence>MAYTVTDMEKTLDFYTRVLGLDYAFQVTKDDGSPWIEYVRAAPKQYIEFFYGGSGNVPAASSGPHHLCLLIEDAEAAAEKLKQENAPVTAGPKRGIGGNTQVWTEDPDGNKIELLAPDSDSPHNQ</sequence>
<dbReference type="InterPro" id="IPR037523">
    <property type="entry name" value="VOC_core"/>
</dbReference>
<organism evidence="3 4">
    <name type="scientific">Alkalicoccus urumqiensis</name>
    <name type="common">Bacillus urumqiensis</name>
    <dbReference type="NCBI Taxonomy" id="1548213"/>
    <lineage>
        <taxon>Bacteria</taxon>
        <taxon>Bacillati</taxon>
        <taxon>Bacillota</taxon>
        <taxon>Bacilli</taxon>
        <taxon>Bacillales</taxon>
        <taxon>Bacillaceae</taxon>
        <taxon>Alkalicoccus</taxon>
    </lineage>
</organism>
<keyword evidence="4" id="KW-1185">Reference proteome</keyword>
<evidence type="ECO:0000256" key="1">
    <source>
        <dbReference type="SAM" id="MobiDB-lite"/>
    </source>
</evidence>
<dbReference type="Gene3D" id="3.10.180.10">
    <property type="entry name" value="2,3-Dihydroxybiphenyl 1,2-Dioxygenase, domain 1"/>
    <property type="match status" value="1"/>
</dbReference>
<protein>
    <submittedName>
        <fullName evidence="3">VOC family protein</fullName>
    </submittedName>
</protein>
<dbReference type="SUPFAM" id="SSF54593">
    <property type="entry name" value="Glyoxalase/Bleomycin resistance protein/Dihydroxybiphenyl dioxygenase"/>
    <property type="match status" value="1"/>
</dbReference>
<reference evidence="3 4" key="1">
    <citation type="submission" date="2018-03" db="EMBL/GenBank/DDBJ databases">
        <title>Bacillus urumqiensis sp. nov., a moderately haloalkaliphilic bacterium isolated from a salt lake.</title>
        <authorList>
            <person name="Zhao B."/>
            <person name="Liao Z."/>
        </authorList>
    </citation>
    <scope>NUCLEOTIDE SEQUENCE [LARGE SCALE GENOMIC DNA]</scope>
    <source>
        <strain evidence="3 4">BZ-SZ-XJ18</strain>
    </source>
</reference>
<evidence type="ECO:0000313" key="4">
    <source>
        <dbReference type="Proteomes" id="UP000243650"/>
    </source>
</evidence>
<dbReference type="OrthoDB" id="9800322at2"/>
<dbReference type="InterPro" id="IPR004360">
    <property type="entry name" value="Glyas_Fos-R_dOase_dom"/>
</dbReference>
<dbReference type="InterPro" id="IPR050383">
    <property type="entry name" value="GlyoxalaseI/FosfomycinResist"/>
</dbReference>
<dbReference type="EMBL" id="PVNS01000005">
    <property type="protein sequence ID" value="PRO66106.1"/>
    <property type="molecule type" value="Genomic_DNA"/>
</dbReference>
<dbReference type="InterPro" id="IPR029068">
    <property type="entry name" value="Glyas_Bleomycin-R_OHBP_Dase"/>
</dbReference>
<dbReference type="Pfam" id="PF00903">
    <property type="entry name" value="Glyoxalase"/>
    <property type="match status" value="1"/>
</dbReference>
<dbReference type="PROSITE" id="PS51819">
    <property type="entry name" value="VOC"/>
    <property type="match status" value="1"/>
</dbReference>
<dbReference type="CDD" id="cd06587">
    <property type="entry name" value="VOC"/>
    <property type="match status" value="1"/>
</dbReference>
<dbReference type="PANTHER" id="PTHR21366:SF31">
    <property type="entry name" value="METALLOTHIOL TRANSFERASE FOSB"/>
    <property type="match status" value="1"/>
</dbReference>
<evidence type="ECO:0000313" key="3">
    <source>
        <dbReference type="EMBL" id="PRO66106.1"/>
    </source>
</evidence>
<name>A0A2P6MIJ3_ALKUR</name>
<dbReference type="AlphaFoldDB" id="A0A2P6MIJ3"/>
<gene>
    <name evidence="3" type="ORF">C6I21_06715</name>
</gene>
<feature type="region of interest" description="Disordered" evidence="1">
    <location>
        <begin position="84"/>
        <end position="125"/>
    </location>
</feature>
<accession>A0A2P6MIJ3</accession>
<comment type="caution">
    <text evidence="3">The sequence shown here is derived from an EMBL/GenBank/DDBJ whole genome shotgun (WGS) entry which is preliminary data.</text>
</comment>
<dbReference type="Proteomes" id="UP000243650">
    <property type="component" value="Unassembled WGS sequence"/>
</dbReference>
<feature type="domain" description="VOC" evidence="2">
    <location>
        <begin position="1"/>
        <end position="117"/>
    </location>
</feature>
<evidence type="ECO:0000259" key="2">
    <source>
        <dbReference type="PROSITE" id="PS51819"/>
    </source>
</evidence>